<reference evidence="2 3" key="2">
    <citation type="journal article" date="2013" name="PLoS ONE">
        <title>Whole genome mapping and re-organization of the nuclear and mitochondrial genomes of Babesia microti isolates.</title>
        <authorList>
            <person name="Cornillot E."/>
            <person name="Dassouli A."/>
            <person name="Garg A."/>
            <person name="Pachikara N."/>
            <person name="Randazzo S."/>
            <person name="Depoix D."/>
            <person name="Carcy B."/>
            <person name="Delbecq S."/>
            <person name="Frutos R."/>
            <person name="Silva J.C."/>
            <person name="Sutton R."/>
            <person name="Krause P.J."/>
            <person name="Mamoun C.B."/>
        </authorList>
    </citation>
    <scope>NUCLEOTIDE SEQUENCE [LARGE SCALE GENOMIC DNA]</scope>
    <source>
        <strain evidence="2 3">RI</strain>
    </source>
</reference>
<reference evidence="2 3" key="1">
    <citation type="journal article" date="2012" name="Nucleic Acids Res.">
        <title>Sequencing of the smallest Apicomplexan genome from the human pathogen Babesia microti.</title>
        <authorList>
            <person name="Cornillot E."/>
            <person name="Hadj-Kaddour K."/>
            <person name="Dassouli A."/>
            <person name="Noel B."/>
            <person name="Ranwez V."/>
            <person name="Vacherie B."/>
            <person name="Augagneur Y."/>
            <person name="Bres V."/>
            <person name="Duclos A."/>
            <person name="Randazzo S."/>
            <person name="Carcy B."/>
            <person name="Debierre-Grockiego F."/>
            <person name="Delbecq S."/>
            <person name="Moubri-Menage K."/>
            <person name="Shams-Eldin H."/>
            <person name="Usmani-Brown S."/>
            <person name="Bringaud F."/>
            <person name="Wincker P."/>
            <person name="Vivares C.P."/>
            <person name="Schwarz R.T."/>
            <person name="Schetters T.P."/>
            <person name="Krause P.J."/>
            <person name="Gorenflot A."/>
            <person name="Berry V."/>
            <person name="Barbe V."/>
            <person name="Ben Mamoun C."/>
        </authorList>
    </citation>
    <scope>NUCLEOTIDE SEQUENCE [LARGE SCALE GENOMIC DNA]</scope>
    <source>
        <strain evidence="2 3">RI</strain>
    </source>
</reference>
<accession>A0A1N6LXG5</accession>
<evidence type="ECO:0000313" key="2">
    <source>
        <dbReference type="EMBL" id="SIO73552.1"/>
    </source>
</evidence>
<keyword evidence="1" id="KW-1133">Transmembrane helix</keyword>
<dbReference type="VEuPathDB" id="PiroplasmaDB:BmR1_04g05424"/>
<evidence type="ECO:0000313" key="3">
    <source>
        <dbReference type="Proteomes" id="UP000002899"/>
    </source>
</evidence>
<dbReference type="RefSeq" id="XP_021337641.1">
    <property type="nucleotide sequence ID" value="XM_021482388.1"/>
</dbReference>
<proteinExistence type="predicted"/>
<sequence>MRKMTSSNCILPELSDLGLPTIILVLMISITAYSWSIYGEMITTFYSKYVTTKRKVN</sequence>
<feature type="transmembrane region" description="Helical" evidence="1">
    <location>
        <begin position="20"/>
        <end position="38"/>
    </location>
</feature>
<keyword evidence="1" id="KW-0472">Membrane</keyword>
<dbReference type="EMBL" id="LN871599">
    <property type="protein sequence ID" value="SIO73552.1"/>
    <property type="molecule type" value="Genomic_DNA"/>
</dbReference>
<dbReference type="Proteomes" id="UP000002899">
    <property type="component" value="Chromosome IV"/>
</dbReference>
<dbReference type="GeneID" id="33043750"/>
<reference evidence="2 3" key="3">
    <citation type="journal article" date="2016" name="Sci. Rep.">
        <title>Genome-wide diversity and gene expression profiling of Babesia microti isolates identify polymorphic genes that mediate host-pathogen interactions.</title>
        <authorList>
            <person name="Silva J.C."/>
            <person name="Cornillot E."/>
            <person name="McCracken C."/>
            <person name="Usmani-Brown S."/>
            <person name="Dwivedi A."/>
            <person name="Ifeonu O.O."/>
            <person name="Crabtree J."/>
            <person name="Gotia H.T."/>
            <person name="Virji A.Z."/>
            <person name="Reynes C."/>
            <person name="Colinge J."/>
            <person name="Kumar V."/>
            <person name="Lawres L."/>
            <person name="Pazzi J.E."/>
            <person name="Pablo J.V."/>
            <person name="Hung C."/>
            <person name="Brancato J."/>
            <person name="Kumari P."/>
            <person name="Orvis J."/>
            <person name="Tretina K."/>
            <person name="Chibucos M."/>
            <person name="Ott S."/>
            <person name="Sadzewicz L."/>
            <person name="Sengamalay N."/>
            <person name="Shetty A.C."/>
            <person name="Su Q."/>
            <person name="Tallon L."/>
            <person name="Fraser C.M."/>
            <person name="Frutos R."/>
            <person name="Molina D.M."/>
            <person name="Krause P.J."/>
            <person name="Ben Mamoun C."/>
        </authorList>
    </citation>
    <scope>NUCLEOTIDE SEQUENCE [LARGE SCALE GENOMIC DNA]</scope>
    <source>
        <strain evidence="2 3">RI</strain>
    </source>
</reference>
<name>A0A1N6LXG5_BABMR</name>
<dbReference type="KEGG" id="bmic:BmR1_04g05424"/>
<gene>
    <name evidence="2" type="ORF">BmR1_04g05424</name>
</gene>
<organism evidence="2 3">
    <name type="scientific">Babesia microti (strain RI)</name>
    <dbReference type="NCBI Taxonomy" id="1133968"/>
    <lineage>
        <taxon>Eukaryota</taxon>
        <taxon>Sar</taxon>
        <taxon>Alveolata</taxon>
        <taxon>Apicomplexa</taxon>
        <taxon>Aconoidasida</taxon>
        <taxon>Piroplasmida</taxon>
        <taxon>Babesiidae</taxon>
        <taxon>Babesia</taxon>
    </lineage>
</organism>
<dbReference type="AlphaFoldDB" id="A0A1N6LXG5"/>
<protein>
    <submittedName>
        <fullName evidence="2">Uncharacterized protein</fullName>
    </submittedName>
</protein>
<keyword evidence="1" id="KW-0812">Transmembrane</keyword>
<keyword evidence="3" id="KW-1185">Reference proteome</keyword>
<evidence type="ECO:0000256" key="1">
    <source>
        <dbReference type="SAM" id="Phobius"/>
    </source>
</evidence>